<evidence type="ECO:0000259" key="3">
    <source>
        <dbReference type="PROSITE" id="PS51206"/>
    </source>
</evidence>
<feature type="non-terminal residue" evidence="4">
    <location>
        <position position="1"/>
    </location>
</feature>
<evidence type="ECO:0000256" key="1">
    <source>
        <dbReference type="ARBA" id="ARBA00022741"/>
    </source>
</evidence>
<dbReference type="InterPro" id="IPR004968">
    <property type="entry name" value="DNA_primase/NTPase_C"/>
</dbReference>
<evidence type="ECO:0000256" key="2">
    <source>
        <dbReference type="ARBA" id="ARBA00022840"/>
    </source>
</evidence>
<dbReference type="Proteomes" id="UP000462410">
    <property type="component" value="Unassembled WGS sequence"/>
</dbReference>
<comment type="caution">
    <text evidence="4">The sequence shown here is derived from an EMBL/GenBank/DDBJ whole genome shotgun (WGS) entry which is preliminary data.</text>
</comment>
<dbReference type="AlphaFoldDB" id="A0A8T6A9R1"/>
<keyword evidence="2" id="KW-0067">ATP-binding</keyword>
<dbReference type="Gene3D" id="1.10.10.10">
    <property type="entry name" value="Winged helix-like DNA-binding domain superfamily/Winged helix DNA-binding domain"/>
    <property type="match status" value="1"/>
</dbReference>
<dbReference type="Gene3D" id="3.40.50.300">
    <property type="entry name" value="P-loop containing nucleotide triphosphate hydrolases"/>
    <property type="match status" value="1"/>
</dbReference>
<name>A0A8T6A9R1_ECOLX</name>
<sequence>AGEDNATSATIETLESPRERAALTGFSLIRLPDQEKWSGDGAGLKAITGGDAVSVDPKYRDAYSTHIPAVILAVNNNPMRFTDRSGGVSRRRVIIHFPEQIAPQERDPQLKDKITRELAVIVRHLMQKFSDPMLARSLLQSQQNSDDALNIKRDADPTFDFIGYLETLPQTSGMYMGNASIIPRNYRKYLYHAYLAYMEANGYRNVLSLKMFGLGLPVMLKEYGLNYEKRHTKQGIQTNLTLKEESYGDWLPKCEDPATT</sequence>
<dbReference type="PROSITE" id="PS51206">
    <property type="entry name" value="SF3_HELICASE_1"/>
    <property type="match status" value="1"/>
</dbReference>
<dbReference type="SUPFAM" id="SSF46785">
    <property type="entry name" value="Winged helix' DNA-binding domain"/>
    <property type="match status" value="1"/>
</dbReference>
<keyword evidence="1" id="KW-0547">Nucleotide-binding</keyword>
<gene>
    <name evidence="4" type="ORF">GP965_34105</name>
</gene>
<organism evidence="4 5">
    <name type="scientific">Escherichia coli</name>
    <dbReference type="NCBI Taxonomy" id="562"/>
    <lineage>
        <taxon>Bacteria</taxon>
        <taxon>Pseudomonadati</taxon>
        <taxon>Pseudomonadota</taxon>
        <taxon>Gammaproteobacteria</taxon>
        <taxon>Enterobacterales</taxon>
        <taxon>Enterobacteriaceae</taxon>
        <taxon>Escherichia</taxon>
    </lineage>
</organism>
<proteinExistence type="predicted"/>
<dbReference type="GO" id="GO:0005524">
    <property type="term" value="F:ATP binding"/>
    <property type="evidence" value="ECO:0007669"/>
    <property type="project" value="UniProtKB-KW"/>
</dbReference>
<evidence type="ECO:0000313" key="5">
    <source>
        <dbReference type="Proteomes" id="UP000462410"/>
    </source>
</evidence>
<dbReference type="InterPro" id="IPR027417">
    <property type="entry name" value="P-loop_NTPase"/>
</dbReference>
<dbReference type="EMBL" id="WTRC01001608">
    <property type="protein sequence ID" value="MWT25871.1"/>
    <property type="molecule type" value="Genomic_DNA"/>
</dbReference>
<dbReference type="Pfam" id="PF03288">
    <property type="entry name" value="Pox_D5"/>
    <property type="match status" value="1"/>
</dbReference>
<evidence type="ECO:0000313" key="4">
    <source>
        <dbReference type="EMBL" id="MWT25871.1"/>
    </source>
</evidence>
<dbReference type="InterPro" id="IPR036388">
    <property type="entry name" value="WH-like_DNA-bd_sf"/>
</dbReference>
<dbReference type="InterPro" id="IPR036390">
    <property type="entry name" value="WH_DNA-bd_sf"/>
</dbReference>
<dbReference type="SUPFAM" id="SSF52540">
    <property type="entry name" value="P-loop containing nucleoside triphosphate hydrolases"/>
    <property type="match status" value="1"/>
</dbReference>
<protein>
    <recommendedName>
        <fullName evidence="3">SF3 helicase domain-containing protein</fullName>
    </recommendedName>
</protein>
<dbReference type="InterPro" id="IPR014015">
    <property type="entry name" value="Helicase_SF3_DNA-vir"/>
</dbReference>
<accession>A0A8T6A9R1</accession>
<feature type="domain" description="SF3 helicase" evidence="3">
    <location>
        <begin position="1"/>
        <end position="110"/>
    </location>
</feature>
<reference evidence="4 5" key="1">
    <citation type="submission" date="2019-12" db="EMBL/GenBank/DDBJ databases">
        <title>Enteriobacteria Tanzani isolates_8377-8380.</title>
        <authorList>
            <person name="Subbiah M."/>
            <person name="Call D."/>
        </authorList>
    </citation>
    <scope>NUCLEOTIDE SEQUENCE [LARGE SCALE GENOMIC DNA]</scope>
    <source>
        <strain evidence="4 5">8378wH8</strain>
    </source>
</reference>